<reference evidence="7 8" key="1">
    <citation type="submission" date="2018-03" db="EMBL/GenBank/DDBJ databases">
        <title>Adhaeribacter sp. HMF7605 Genome sequencing and assembly.</title>
        <authorList>
            <person name="Kang H."/>
            <person name="Kang J."/>
            <person name="Cha I."/>
            <person name="Kim H."/>
            <person name="Joh K."/>
        </authorList>
    </citation>
    <scope>NUCLEOTIDE SEQUENCE [LARGE SCALE GENOMIC DNA]</scope>
    <source>
        <strain evidence="7 8">HMF7605</strain>
    </source>
</reference>
<dbReference type="SMART" id="SM00327">
    <property type="entry name" value="VWA"/>
    <property type="match status" value="1"/>
</dbReference>
<keyword evidence="2 5" id="KW-0812">Transmembrane</keyword>
<name>A0A2T2YBK7_9BACT</name>
<dbReference type="SUPFAM" id="SSF53300">
    <property type="entry name" value="vWA-like"/>
    <property type="match status" value="1"/>
</dbReference>
<sequence length="350" mass="40430">MFPFPDNAFDWFDLDWFRLATLQSFEWINPIYLYLLPLVPFLFLLRWLTTLRFRRKLDVAFFEGKAKWHWSSILRYIPDTIFALFALLVMVALARPQRINEIIEQSSEGIDIMLVLDTSGSMELKDFKPNRLEAAKEMALRFIKGRFQDRIGVVVFAGDAYSLAPLTTDYDLLRETIKEIHFKMIPNDGTAIGSALGVAINRLREAVTKSKVCILISDGENTGGNIEPAVAAKLAHAFNIRIYTIGIGEDGRVPYDINEKGEVTYVNTRLDETNLREIAQAADGQFFRATTTNALQEIFRRINLLEKSDIKELRFRNTKDYYQIYLKWAMVFLLIWLLLKNTFLTNALED</sequence>
<evidence type="ECO:0000256" key="4">
    <source>
        <dbReference type="ARBA" id="ARBA00023136"/>
    </source>
</evidence>
<dbReference type="EMBL" id="PYFT01000001">
    <property type="protein sequence ID" value="PSR52911.1"/>
    <property type="molecule type" value="Genomic_DNA"/>
</dbReference>
<keyword evidence="8" id="KW-1185">Reference proteome</keyword>
<feature type="domain" description="VWFA" evidence="6">
    <location>
        <begin position="111"/>
        <end position="302"/>
    </location>
</feature>
<dbReference type="PANTHER" id="PTHR22550">
    <property type="entry name" value="SPORE GERMINATION PROTEIN"/>
    <property type="match status" value="1"/>
</dbReference>
<evidence type="ECO:0000313" key="7">
    <source>
        <dbReference type="EMBL" id="PSR52911.1"/>
    </source>
</evidence>
<keyword evidence="1" id="KW-1003">Cell membrane</keyword>
<dbReference type="InterPro" id="IPR033881">
    <property type="entry name" value="vWA_BatA_type"/>
</dbReference>
<proteinExistence type="predicted"/>
<dbReference type="InterPro" id="IPR036465">
    <property type="entry name" value="vWFA_dom_sf"/>
</dbReference>
<dbReference type="PANTHER" id="PTHR22550:SF5">
    <property type="entry name" value="LEUCINE ZIPPER PROTEIN 4"/>
    <property type="match status" value="1"/>
</dbReference>
<dbReference type="PROSITE" id="PS50234">
    <property type="entry name" value="VWFA"/>
    <property type="match status" value="1"/>
</dbReference>
<evidence type="ECO:0000313" key="8">
    <source>
        <dbReference type="Proteomes" id="UP000240357"/>
    </source>
</evidence>
<feature type="transmembrane region" description="Helical" evidence="5">
    <location>
        <begin position="73"/>
        <end position="94"/>
    </location>
</feature>
<keyword evidence="3 5" id="KW-1133">Transmembrane helix</keyword>
<comment type="caution">
    <text evidence="7">The sequence shown here is derived from an EMBL/GenBank/DDBJ whole genome shotgun (WGS) entry which is preliminary data.</text>
</comment>
<evidence type="ECO:0000256" key="1">
    <source>
        <dbReference type="ARBA" id="ARBA00022475"/>
    </source>
</evidence>
<protein>
    <recommendedName>
        <fullName evidence="6">VWFA domain-containing protein</fullName>
    </recommendedName>
</protein>
<gene>
    <name evidence="7" type="ORF">AHMF7605_04900</name>
</gene>
<dbReference type="Pfam" id="PF00092">
    <property type="entry name" value="VWA"/>
    <property type="match status" value="1"/>
</dbReference>
<dbReference type="RefSeq" id="WP_106927006.1">
    <property type="nucleotide sequence ID" value="NZ_PYFT01000001.1"/>
</dbReference>
<evidence type="ECO:0000256" key="5">
    <source>
        <dbReference type="SAM" id="Phobius"/>
    </source>
</evidence>
<dbReference type="Proteomes" id="UP000240357">
    <property type="component" value="Unassembled WGS sequence"/>
</dbReference>
<feature type="transmembrane region" description="Helical" evidence="5">
    <location>
        <begin position="321"/>
        <end position="339"/>
    </location>
</feature>
<dbReference type="InterPro" id="IPR002035">
    <property type="entry name" value="VWF_A"/>
</dbReference>
<organism evidence="7 8">
    <name type="scientific">Adhaeribacter arboris</name>
    <dbReference type="NCBI Taxonomy" id="2072846"/>
    <lineage>
        <taxon>Bacteria</taxon>
        <taxon>Pseudomonadati</taxon>
        <taxon>Bacteroidota</taxon>
        <taxon>Cytophagia</taxon>
        <taxon>Cytophagales</taxon>
        <taxon>Hymenobacteraceae</taxon>
        <taxon>Adhaeribacter</taxon>
    </lineage>
</organism>
<accession>A0A2T2YBK7</accession>
<keyword evidence="4 5" id="KW-0472">Membrane</keyword>
<evidence type="ECO:0000259" key="6">
    <source>
        <dbReference type="PROSITE" id="PS50234"/>
    </source>
</evidence>
<feature type="transmembrane region" description="Helical" evidence="5">
    <location>
        <begin position="31"/>
        <end position="48"/>
    </location>
</feature>
<dbReference type="CDD" id="cd01467">
    <property type="entry name" value="vWA_BatA_type"/>
    <property type="match status" value="1"/>
</dbReference>
<evidence type="ECO:0000256" key="2">
    <source>
        <dbReference type="ARBA" id="ARBA00022692"/>
    </source>
</evidence>
<dbReference type="Gene3D" id="3.40.50.410">
    <property type="entry name" value="von Willebrand factor, type A domain"/>
    <property type="match status" value="1"/>
</dbReference>
<dbReference type="OrthoDB" id="6206554at2"/>
<dbReference type="InterPro" id="IPR050768">
    <property type="entry name" value="UPF0353/GerABKA_families"/>
</dbReference>
<dbReference type="AlphaFoldDB" id="A0A2T2YBK7"/>
<evidence type="ECO:0000256" key="3">
    <source>
        <dbReference type="ARBA" id="ARBA00022989"/>
    </source>
</evidence>